<keyword evidence="2" id="KW-1185">Reference proteome</keyword>
<evidence type="ECO:0000313" key="1">
    <source>
        <dbReference type="EMBL" id="KAF7417027.1"/>
    </source>
</evidence>
<dbReference type="AlphaFoldDB" id="A0A834NSB6"/>
<accession>A0A834NSB6</accession>
<reference evidence="1" key="1">
    <citation type="journal article" date="2020" name="G3 (Bethesda)">
        <title>High-Quality Assemblies for Three Invasive Social Wasps from the &lt;i&gt;Vespula&lt;/i&gt; Genus.</title>
        <authorList>
            <person name="Harrop T.W.R."/>
            <person name="Guhlin J."/>
            <person name="McLaughlin G.M."/>
            <person name="Permina E."/>
            <person name="Stockwell P."/>
            <person name="Gilligan J."/>
            <person name="Le Lec M.F."/>
            <person name="Gruber M.A.M."/>
            <person name="Quinn O."/>
            <person name="Lovegrove M."/>
            <person name="Duncan E.J."/>
            <person name="Remnant E.J."/>
            <person name="Van Eeckhoven J."/>
            <person name="Graham B."/>
            <person name="Knapp R.A."/>
            <person name="Langford K.W."/>
            <person name="Kronenberg Z."/>
            <person name="Press M.O."/>
            <person name="Eacker S.M."/>
            <person name="Wilson-Rankin E.E."/>
            <person name="Purcell J."/>
            <person name="Lester P.J."/>
            <person name="Dearden P.K."/>
        </authorList>
    </citation>
    <scope>NUCLEOTIDE SEQUENCE</scope>
    <source>
        <strain evidence="1">Volc-1</strain>
    </source>
</reference>
<protein>
    <submittedName>
        <fullName evidence="1">Uncharacterized protein</fullName>
    </submittedName>
</protein>
<organism evidence="1 2">
    <name type="scientific">Vespula pensylvanica</name>
    <name type="common">Western yellow jacket</name>
    <name type="synonym">Wasp</name>
    <dbReference type="NCBI Taxonomy" id="30213"/>
    <lineage>
        <taxon>Eukaryota</taxon>
        <taxon>Metazoa</taxon>
        <taxon>Ecdysozoa</taxon>
        <taxon>Arthropoda</taxon>
        <taxon>Hexapoda</taxon>
        <taxon>Insecta</taxon>
        <taxon>Pterygota</taxon>
        <taxon>Neoptera</taxon>
        <taxon>Endopterygota</taxon>
        <taxon>Hymenoptera</taxon>
        <taxon>Apocrita</taxon>
        <taxon>Aculeata</taxon>
        <taxon>Vespoidea</taxon>
        <taxon>Vespidae</taxon>
        <taxon>Vespinae</taxon>
        <taxon>Vespula</taxon>
    </lineage>
</organism>
<sequence length="124" mass="14769">MPERGILSDFGTLPKLQNVPRHETMTTNTLQRRRREILYWVESTWRVTLRDKLKYTDHVLLPQSISSRNSNSSSISRLRSSLSFEEEWFPTFQETSIQTLLRVRSRHSLWEFYSPIKSPNKLKS</sequence>
<dbReference type="EMBL" id="JACSDY010000010">
    <property type="protein sequence ID" value="KAF7417027.1"/>
    <property type="molecule type" value="Genomic_DNA"/>
</dbReference>
<comment type="caution">
    <text evidence="1">The sequence shown here is derived from an EMBL/GenBank/DDBJ whole genome shotgun (WGS) entry which is preliminary data.</text>
</comment>
<gene>
    <name evidence="1" type="ORF">H0235_011558</name>
</gene>
<dbReference type="Proteomes" id="UP000600918">
    <property type="component" value="Unassembled WGS sequence"/>
</dbReference>
<evidence type="ECO:0000313" key="2">
    <source>
        <dbReference type="Proteomes" id="UP000600918"/>
    </source>
</evidence>
<name>A0A834NSB6_VESPE</name>
<proteinExistence type="predicted"/>